<protein>
    <recommendedName>
        <fullName evidence="3">Reverse transcriptase domain-containing protein</fullName>
    </recommendedName>
</protein>
<evidence type="ECO:0000313" key="1">
    <source>
        <dbReference type="EnsemblMetazoa" id="XP_037868954.1"/>
    </source>
</evidence>
<name>A0A8R2QY62_BOMMO</name>
<dbReference type="PANTHER" id="PTHR47027">
    <property type="entry name" value="REVERSE TRANSCRIPTASE DOMAIN-CONTAINING PROTEIN"/>
    <property type="match status" value="1"/>
</dbReference>
<reference evidence="2" key="1">
    <citation type="journal article" date="2008" name="Insect Biochem. Mol. Biol.">
        <title>The genome of a lepidopteran model insect, the silkworm Bombyx mori.</title>
        <authorList>
            <consortium name="International Silkworm Genome Consortium"/>
        </authorList>
    </citation>
    <scope>NUCLEOTIDE SEQUENCE [LARGE SCALE GENOMIC DNA]</scope>
    <source>
        <strain evidence="2">p50T</strain>
    </source>
</reference>
<reference evidence="1" key="2">
    <citation type="submission" date="2022-06" db="UniProtKB">
        <authorList>
            <consortium name="EnsemblMetazoa"/>
        </authorList>
    </citation>
    <scope>IDENTIFICATION</scope>
    <source>
        <strain evidence="1">p50T (Dazao)</strain>
    </source>
</reference>
<organism evidence="1 2">
    <name type="scientific">Bombyx mori</name>
    <name type="common">Silk moth</name>
    <dbReference type="NCBI Taxonomy" id="7091"/>
    <lineage>
        <taxon>Eukaryota</taxon>
        <taxon>Metazoa</taxon>
        <taxon>Ecdysozoa</taxon>
        <taxon>Arthropoda</taxon>
        <taxon>Hexapoda</taxon>
        <taxon>Insecta</taxon>
        <taxon>Pterygota</taxon>
        <taxon>Neoptera</taxon>
        <taxon>Endopterygota</taxon>
        <taxon>Lepidoptera</taxon>
        <taxon>Glossata</taxon>
        <taxon>Ditrysia</taxon>
        <taxon>Bombycoidea</taxon>
        <taxon>Bombycidae</taxon>
        <taxon>Bombycinae</taxon>
        <taxon>Bombyx</taxon>
    </lineage>
</organism>
<accession>A0A8R2QY62</accession>
<dbReference type="PANTHER" id="PTHR47027:SF20">
    <property type="entry name" value="REVERSE TRANSCRIPTASE-LIKE PROTEIN WITH RNA-DIRECTED DNA POLYMERASE DOMAIN"/>
    <property type="match status" value="1"/>
</dbReference>
<evidence type="ECO:0008006" key="3">
    <source>
        <dbReference type="Google" id="ProtNLM"/>
    </source>
</evidence>
<dbReference type="Proteomes" id="UP000005204">
    <property type="component" value="Unassembled WGS sequence"/>
</dbReference>
<proteinExistence type="predicted"/>
<evidence type="ECO:0000313" key="2">
    <source>
        <dbReference type="Proteomes" id="UP000005204"/>
    </source>
</evidence>
<keyword evidence="2" id="KW-1185">Reference proteome</keyword>
<dbReference type="EnsemblMetazoa" id="XM_038013026.1">
    <property type="protein sequence ID" value="XP_037868954.1"/>
    <property type="gene ID" value="LOC119628917"/>
</dbReference>
<dbReference type="AlphaFoldDB" id="A0A8R2QY62"/>
<sequence length="241" mass="27061">MRLSYLPEEMLKNVVVPIVKNRTGDICDKTNYRPISLATIIAKVLDNIQILVRQPAEHGTMVGCLFEAIQDGVRGEARGVDLAQAVQPIYTHVSCHIHEIYLNSISYADDMVLLSASACGLSKLLGICERYALSHGLVYNANNSECMVFQAKGRCLDNIPAVKLNGTPLRRVDKFKYLGYFIACDLRDDADIEWEQRALSLRANINMIARRFALCSRDVKITLLRAFYTYVLLYEQPVGAL</sequence>